<evidence type="ECO:0000313" key="22">
    <source>
        <dbReference type="Proteomes" id="UP000694569"/>
    </source>
</evidence>
<dbReference type="Proteomes" id="UP000694569">
    <property type="component" value="Unplaced"/>
</dbReference>
<dbReference type="FunFam" id="4.10.900.10:FF:000003">
    <property type="entry name" value="Desmoglein 1"/>
    <property type="match status" value="1"/>
</dbReference>
<dbReference type="GeneTree" id="ENSGT01030000234624"/>
<keyword evidence="3" id="KW-1003">Cell membrane</keyword>
<sequence>MDWLLHAKFGAFFIFMVSLQCSCNWQLKVNKGKTDNGTIAWEKVQLRRQKRTWYVPPVLLREEQDNTPKNPIAKVHSDLQEVKANLMYTMTGQGVDMPPYGVFVLDPRNGNLNVTKVIIDREMFSMLYLTVFCRTTSGQNVEKPLELRVKIQDINDNPPIFQQSTFMGSVEERSKANTLVMQMFASDADEEGSINAQIAYKILSQNPAHPPMFIMNQFTGQVFTMSDYLDREQFSSYSLVVSGTDLNGAAEGLSGQCGSEIRILDVNDNIPTLEFDSYNVQIIENWIGETGLRIRAFDLDEMYSDNWIANFEFTSGNEGGWFVIETDTQTNEGVLRVVKALDYETMQTLQLGFIVTNRAAFHSSIVSEYRAQMTSIAVQVQNVVEGPSFQPSVVNIVVPQGLYGESLYAYVLTKMYAIDLDTGKPATNVRYTIKDILNWLTIDSTTGEIRLVHDISRDTGGIGEGTHTATIFAESPELPNRPANATVVITMPRANDNCPVITTETRLICTTNMRVIVQAYDNDSAPFGVPFTFTFQPAENDWTIERVNDTSVAIVGKTGTGPRNITLYVVIRDNANRSCPNPFPLKLQICECTLNGACDSTRTSKSIALSPAAIGLMVLGFLALLLALLLLLLCLCGAGAASTFVPVGEGYEGACHAWGTEGAKPEDVDLTTSLITAGGPNYTDVFTTNTMVGTGAAIGALGAGGLAACRQTGMSTGGADIGYEEKTFIEEATGGSNMDGSFGGVLYQKSGPINMAYIENYFAEKAEAYGNEDESRPANDCLLIYDNEGIGSLAGSVGCCSFIADDMDEDYLENLGPKFRTLAEICSGKEIGPLLTGEEPKVFVNVPVVEVDTNTWAESSSLVASGRSTLANPPVPVSSTTYLSESAYSSSTLQPARPMHDAYIPGNMVVTETYTTTGTALKPVEPRHQPGIVVTERVVRPSSVIHDVPTGSNMIVTERVMRPVSVAHELLDFPSLGNSSDVVLTERVLAPSNARMSTALSYQDLSEAQNVVVTERVIQPATNIQGNYSLHPDMGGGKNIYVTEKTVRSGSGIQNMLSTEPLLTQTIGSTSPSITRSKVTKYSTMEYTKK</sequence>
<dbReference type="OrthoDB" id="8961010at2759"/>
<evidence type="ECO:0000256" key="19">
    <source>
        <dbReference type="SAM" id="SignalP"/>
    </source>
</evidence>
<dbReference type="InterPro" id="IPR002126">
    <property type="entry name" value="Cadherin-like_dom"/>
</dbReference>
<dbReference type="Pfam" id="PF00028">
    <property type="entry name" value="Cadherin"/>
    <property type="match status" value="2"/>
</dbReference>
<dbReference type="PROSITE" id="PS50268">
    <property type="entry name" value="CADHERIN_2"/>
    <property type="match status" value="4"/>
</dbReference>
<evidence type="ECO:0000256" key="6">
    <source>
        <dbReference type="ARBA" id="ARBA00022723"/>
    </source>
</evidence>
<organism evidence="21 22">
    <name type="scientific">Leptobrachium leishanense</name>
    <name type="common">Leishan spiny toad</name>
    <dbReference type="NCBI Taxonomy" id="445787"/>
    <lineage>
        <taxon>Eukaryota</taxon>
        <taxon>Metazoa</taxon>
        <taxon>Chordata</taxon>
        <taxon>Craniata</taxon>
        <taxon>Vertebrata</taxon>
        <taxon>Euteleostomi</taxon>
        <taxon>Amphibia</taxon>
        <taxon>Batrachia</taxon>
        <taxon>Anura</taxon>
        <taxon>Pelobatoidea</taxon>
        <taxon>Megophryidae</taxon>
        <taxon>Leptobrachium</taxon>
    </lineage>
</organism>
<feature type="domain" description="Cadherin" evidence="20">
    <location>
        <begin position="72"/>
        <end position="161"/>
    </location>
</feature>
<dbReference type="Gene3D" id="2.60.40.60">
    <property type="entry name" value="Cadherins"/>
    <property type="match status" value="5"/>
</dbReference>
<evidence type="ECO:0000256" key="18">
    <source>
        <dbReference type="SAM" id="Phobius"/>
    </source>
</evidence>
<feature type="domain" description="Cadherin" evidence="20">
    <location>
        <begin position="274"/>
        <end position="389"/>
    </location>
</feature>
<keyword evidence="22" id="KW-1185">Reference proteome</keyword>
<keyword evidence="8" id="KW-0677">Repeat</keyword>
<keyword evidence="7 19" id="KW-0732">Signal</keyword>
<feature type="chain" id="PRO_5034631764" description="Cadherin domain-containing protein" evidence="19">
    <location>
        <begin position="22"/>
        <end position="1090"/>
    </location>
</feature>
<feature type="signal peptide" evidence="19">
    <location>
        <begin position="1"/>
        <end position="21"/>
    </location>
</feature>
<feature type="domain" description="Cadherin" evidence="20">
    <location>
        <begin position="411"/>
        <end position="501"/>
    </location>
</feature>
<dbReference type="PROSITE" id="PS00232">
    <property type="entry name" value="CADHERIN_1"/>
    <property type="match status" value="2"/>
</dbReference>
<dbReference type="GO" id="GO:0007156">
    <property type="term" value="P:homophilic cell adhesion via plasma membrane adhesion molecules"/>
    <property type="evidence" value="ECO:0007669"/>
    <property type="project" value="InterPro"/>
</dbReference>
<evidence type="ECO:0000256" key="17">
    <source>
        <dbReference type="RuleBase" id="RU004358"/>
    </source>
</evidence>
<evidence type="ECO:0000256" key="10">
    <source>
        <dbReference type="ARBA" id="ARBA00022889"/>
    </source>
</evidence>
<reference evidence="21" key="1">
    <citation type="submission" date="2025-08" db="UniProtKB">
        <authorList>
            <consortium name="Ensembl"/>
        </authorList>
    </citation>
    <scope>IDENTIFICATION</scope>
</reference>
<dbReference type="CDD" id="cd11304">
    <property type="entry name" value="Cadherin_repeat"/>
    <property type="match status" value="3"/>
</dbReference>
<evidence type="ECO:0000313" key="21">
    <source>
        <dbReference type="Ensembl" id="ENSLLEP00000011086.1"/>
    </source>
</evidence>
<dbReference type="GO" id="GO:0005509">
    <property type="term" value="F:calcium ion binding"/>
    <property type="evidence" value="ECO:0007669"/>
    <property type="project" value="UniProtKB-UniRule"/>
</dbReference>
<keyword evidence="10 16" id="KW-0130">Cell adhesion</keyword>
<evidence type="ECO:0000256" key="8">
    <source>
        <dbReference type="ARBA" id="ARBA00022737"/>
    </source>
</evidence>
<keyword evidence="6" id="KW-0479">Metal-binding</keyword>
<evidence type="ECO:0000256" key="14">
    <source>
        <dbReference type="ARBA" id="ARBA00023180"/>
    </source>
</evidence>
<accession>A0A8C5MF07</accession>
<evidence type="ECO:0000256" key="9">
    <source>
        <dbReference type="ARBA" id="ARBA00022837"/>
    </source>
</evidence>
<comment type="function">
    <text evidence="17">A component of desmosome cell-cell junctions which are required for positive regulation of cellular adhesion. Involved in the interaction of plaque proteins and intermediate filaments mediating cell-cell adhesion.</text>
</comment>
<evidence type="ECO:0000256" key="1">
    <source>
        <dbReference type="ARBA" id="ARBA00004251"/>
    </source>
</evidence>
<dbReference type="GO" id="GO:0005886">
    <property type="term" value="C:plasma membrane"/>
    <property type="evidence" value="ECO:0007669"/>
    <property type="project" value="UniProtKB-SubCell"/>
</dbReference>
<evidence type="ECO:0000256" key="12">
    <source>
        <dbReference type="ARBA" id="ARBA00022989"/>
    </source>
</evidence>
<dbReference type="Pfam" id="PF01049">
    <property type="entry name" value="CADH_Y-type_LIR"/>
    <property type="match status" value="1"/>
</dbReference>
<evidence type="ECO:0000256" key="13">
    <source>
        <dbReference type="ARBA" id="ARBA00023136"/>
    </source>
</evidence>
<dbReference type="FunFam" id="2.60.40.60:FF:000083">
    <property type="entry name" value="Desmoglein 1"/>
    <property type="match status" value="1"/>
</dbReference>
<dbReference type="FunFam" id="2.60.40.60:FF:000011">
    <property type="entry name" value="Cadherin 1"/>
    <property type="match status" value="1"/>
</dbReference>
<dbReference type="Ensembl" id="ENSLLET00000011531.1">
    <property type="protein sequence ID" value="ENSLLEP00000011086.1"/>
    <property type="gene ID" value="ENSLLEG00000007077.1"/>
</dbReference>
<dbReference type="InterPro" id="IPR000233">
    <property type="entry name" value="Cadherin_Y-type_LIR"/>
</dbReference>
<dbReference type="InterPro" id="IPR020894">
    <property type="entry name" value="Cadherin_CS"/>
</dbReference>
<feature type="domain" description="Cadherin" evidence="20">
    <location>
        <begin position="162"/>
        <end position="273"/>
    </location>
</feature>
<name>A0A8C5MF07_9ANUR</name>
<evidence type="ECO:0000256" key="11">
    <source>
        <dbReference type="ARBA" id="ARBA00022949"/>
    </source>
</evidence>
<dbReference type="InterPro" id="IPR027397">
    <property type="entry name" value="Catenin-bd_sf"/>
</dbReference>
<dbReference type="FunFam" id="2.60.40.60:FF:000068">
    <property type="entry name" value="Desmoglein 1"/>
    <property type="match status" value="1"/>
</dbReference>
<evidence type="ECO:0000256" key="3">
    <source>
        <dbReference type="ARBA" id="ARBA00022475"/>
    </source>
</evidence>
<evidence type="ECO:0000256" key="7">
    <source>
        <dbReference type="ARBA" id="ARBA00022729"/>
    </source>
</evidence>
<evidence type="ECO:0000256" key="5">
    <source>
        <dbReference type="ARBA" id="ARBA00022692"/>
    </source>
</evidence>
<keyword evidence="12 18" id="KW-1133">Transmembrane helix</keyword>
<dbReference type="PRINTS" id="PR00205">
    <property type="entry name" value="CADHERIN"/>
</dbReference>
<proteinExistence type="predicted"/>
<dbReference type="AlphaFoldDB" id="A0A8C5MF07"/>
<comment type="subcellular location">
    <subcellularLocation>
        <location evidence="2">Cell junction</location>
        <location evidence="2">Desmosome</location>
    </subcellularLocation>
    <subcellularLocation>
        <location evidence="1 16">Cell membrane</location>
        <topology evidence="1 16">Single-pass type I membrane protein</topology>
    </subcellularLocation>
</comment>
<dbReference type="InterPro" id="IPR009122">
    <property type="entry name" value="Desmosomal_cadherin"/>
</dbReference>
<reference evidence="21" key="2">
    <citation type="submission" date="2025-09" db="UniProtKB">
        <authorList>
            <consortium name="Ensembl"/>
        </authorList>
    </citation>
    <scope>IDENTIFICATION</scope>
</reference>
<dbReference type="Gene3D" id="4.10.900.10">
    <property type="entry name" value="TCF3-CBD (Catenin binding domain)"/>
    <property type="match status" value="1"/>
</dbReference>
<dbReference type="GO" id="GO:0030057">
    <property type="term" value="C:desmosome"/>
    <property type="evidence" value="ECO:0007669"/>
    <property type="project" value="UniProtKB-SubCell"/>
</dbReference>
<dbReference type="PANTHER" id="PTHR24025:SF10">
    <property type="entry name" value="DESMOGLEIN-4"/>
    <property type="match status" value="1"/>
</dbReference>
<dbReference type="InterPro" id="IPR015919">
    <property type="entry name" value="Cadherin-like_sf"/>
</dbReference>
<feature type="transmembrane region" description="Helical" evidence="18">
    <location>
        <begin position="612"/>
        <end position="633"/>
    </location>
</feature>
<evidence type="ECO:0000256" key="2">
    <source>
        <dbReference type="ARBA" id="ARBA00004568"/>
    </source>
</evidence>
<evidence type="ECO:0000256" key="15">
    <source>
        <dbReference type="PROSITE-ProRule" id="PRU00043"/>
    </source>
</evidence>
<evidence type="ECO:0000256" key="16">
    <source>
        <dbReference type="RuleBase" id="RU003318"/>
    </source>
</evidence>
<dbReference type="InterPro" id="IPR050971">
    <property type="entry name" value="Cadherin-domain_protein"/>
</dbReference>
<keyword evidence="11" id="KW-0965">Cell junction</keyword>
<keyword evidence="9 15" id="KW-0106">Calcium</keyword>
<evidence type="ECO:0000256" key="4">
    <source>
        <dbReference type="ARBA" id="ARBA00022685"/>
    </source>
</evidence>
<dbReference type="PRINTS" id="PR01819">
    <property type="entry name" value="DESMOGLEIN"/>
</dbReference>
<dbReference type="SUPFAM" id="SSF49313">
    <property type="entry name" value="Cadherin-like"/>
    <property type="match status" value="5"/>
</dbReference>
<dbReference type="PRINTS" id="PR01818">
    <property type="entry name" value="DESMOCADHERN"/>
</dbReference>
<protein>
    <recommendedName>
        <fullName evidence="20">Cadherin domain-containing protein</fullName>
    </recommendedName>
</protein>
<keyword evidence="4" id="KW-0165">Cleavage on pair of basic residues</keyword>
<keyword evidence="5 16" id="KW-0812">Transmembrane</keyword>
<dbReference type="SMART" id="SM00112">
    <property type="entry name" value="CA"/>
    <property type="match status" value="4"/>
</dbReference>
<evidence type="ECO:0000259" key="20">
    <source>
        <dbReference type="PROSITE" id="PS50268"/>
    </source>
</evidence>
<keyword evidence="14" id="KW-0325">Glycoprotein</keyword>
<keyword evidence="13 18" id="KW-0472">Membrane</keyword>
<dbReference type="PANTHER" id="PTHR24025">
    <property type="entry name" value="DESMOGLEIN FAMILY MEMBER"/>
    <property type="match status" value="1"/>
</dbReference>